<reference evidence="2 3" key="1">
    <citation type="submission" date="2019-03" db="EMBL/GenBank/DDBJ databases">
        <title>Genome Sequencing and Assembly of Various Microbes Isolated from Alder Root Nodule.</title>
        <authorList>
            <person name="Swanson E."/>
            <person name="Sevigny J.L."/>
            <person name="Pesce C."/>
            <person name="Davis I."/>
            <person name="Kleiner V."/>
            <person name="Tisa L."/>
        </authorList>
    </citation>
    <scope>NUCLEOTIDE SEQUENCE [LARGE SCALE GENOMIC DNA]</scope>
    <source>
        <strain evidence="2 3">4R-31</strain>
    </source>
</reference>
<dbReference type="RefSeq" id="WP_039101652.1">
    <property type="nucleotide sequence ID" value="NZ_CP097204.1"/>
</dbReference>
<feature type="transmembrane region" description="Helical" evidence="1">
    <location>
        <begin position="41"/>
        <end position="63"/>
    </location>
</feature>
<proteinExistence type="predicted"/>
<protein>
    <submittedName>
        <fullName evidence="2">Uncharacterized protein</fullName>
    </submittedName>
</protein>
<keyword evidence="3" id="KW-1185">Reference proteome</keyword>
<keyword evidence="1" id="KW-0472">Membrane</keyword>
<keyword evidence="1" id="KW-1133">Transmembrane helix</keyword>
<comment type="caution">
    <text evidence="2">The sequence shown here is derived from an EMBL/GenBank/DDBJ whole genome shotgun (WGS) entry which is preliminary data.</text>
</comment>
<organism evidence="2 3">
    <name type="scientific">Kocuria rhizophila</name>
    <dbReference type="NCBI Taxonomy" id="72000"/>
    <lineage>
        <taxon>Bacteria</taxon>
        <taxon>Bacillati</taxon>
        <taxon>Actinomycetota</taxon>
        <taxon>Actinomycetes</taxon>
        <taxon>Micrococcales</taxon>
        <taxon>Micrococcaceae</taxon>
        <taxon>Kocuria</taxon>
    </lineage>
</organism>
<evidence type="ECO:0000313" key="2">
    <source>
        <dbReference type="EMBL" id="TFI00684.1"/>
    </source>
</evidence>
<gene>
    <name evidence="2" type="ORF">E4P33_08440</name>
</gene>
<feature type="transmembrane region" description="Helical" evidence="1">
    <location>
        <begin position="16"/>
        <end position="35"/>
    </location>
</feature>
<keyword evidence="1" id="KW-0812">Transmembrane</keyword>
<evidence type="ECO:0000313" key="3">
    <source>
        <dbReference type="Proteomes" id="UP000298017"/>
    </source>
</evidence>
<name>A0AAX2SCW8_KOCRH</name>
<sequence>MSTRKSTALGREKTRALAVGLGLVALAGLVVAYFAATDSTFYLRVIGFLVFAVAGLGSSVTFIRSRKAPAVGHDNGA</sequence>
<dbReference type="EMBL" id="SPNK01000008">
    <property type="protein sequence ID" value="TFI00684.1"/>
    <property type="molecule type" value="Genomic_DNA"/>
</dbReference>
<evidence type="ECO:0000256" key="1">
    <source>
        <dbReference type="SAM" id="Phobius"/>
    </source>
</evidence>
<dbReference type="Proteomes" id="UP000298017">
    <property type="component" value="Unassembled WGS sequence"/>
</dbReference>
<dbReference type="AlphaFoldDB" id="A0AAX2SCW8"/>
<accession>A0AAX2SCW8</accession>